<feature type="transmembrane region" description="Helical" evidence="1">
    <location>
        <begin position="36"/>
        <end position="57"/>
    </location>
</feature>
<evidence type="ECO:0000313" key="3">
    <source>
        <dbReference type="EMBL" id="PIU33172.1"/>
    </source>
</evidence>
<keyword evidence="1" id="KW-0472">Membrane</keyword>
<protein>
    <recommendedName>
        <fullName evidence="2">7 transmembrane helices usually fused to an inactive transglutaminase domain-containing protein</fullName>
    </recommendedName>
</protein>
<dbReference type="Proteomes" id="UP000229559">
    <property type="component" value="Unassembled WGS sequence"/>
</dbReference>
<keyword evidence="1" id="KW-0812">Transmembrane</keyword>
<sequence>MLEQLFLNQTLGPLGMTNFLRHALHWGVAQGYSLDFLILILLLPLALTAIALARYLIGIQGLNFFAPVIIAVVFLPIGIILGLILFLAIFLTEILVILILRRLRIHFAAKMALVLLITCLVFLPLLFLSSSLKLSPLFNSSLIPVLVLILMGENLAEVQLRKNPKKAFRAVLETLILTSLAFAVLSSMVLKRVMLLYPEAMIILIVILDIWIGQFTGLRLLEYRRFRKLLKK</sequence>
<feature type="transmembrane region" description="Helical" evidence="1">
    <location>
        <begin position="112"/>
        <end position="131"/>
    </location>
</feature>
<organism evidence="3 4">
    <name type="scientific">Candidatus Shapirobacteria bacterium CG07_land_8_20_14_0_80_39_12</name>
    <dbReference type="NCBI Taxonomy" id="1974480"/>
    <lineage>
        <taxon>Bacteria</taxon>
        <taxon>Candidatus Shapironibacteriota</taxon>
    </lineage>
</organism>
<proteinExistence type="predicted"/>
<keyword evidence="1" id="KW-1133">Transmembrane helix</keyword>
<name>A0A2M6YPX3_9BACT</name>
<evidence type="ECO:0000313" key="4">
    <source>
        <dbReference type="Proteomes" id="UP000229559"/>
    </source>
</evidence>
<evidence type="ECO:0000256" key="1">
    <source>
        <dbReference type="SAM" id="Phobius"/>
    </source>
</evidence>
<feature type="transmembrane region" description="Helical" evidence="1">
    <location>
        <begin position="201"/>
        <end position="221"/>
    </location>
</feature>
<dbReference type="InterPro" id="IPR025840">
    <property type="entry name" value="7TM_transglut"/>
</dbReference>
<feature type="domain" description="7 transmembrane helices usually fused to an inactive transglutaminase" evidence="2">
    <location>
        <begin position="39"/>
        <end position="229"/>
    </location>
</feature>
<feature type="transmembrane region" description="Helical" evidence="1">
    <location>
        <begin position="168"/>
        <end position="189"/>
    </location>
</feature>
<reference evidence="4" key="1">
    <citation type="submission" date="2017-09" db="EMBL/GenBank/DDBJ databases">
        <title>Depth-based differentiation of microbial function through sediment-hosted aquifers and enrichment of novel symbionts in the deep terrestrial subsurface.</title>
        <authorList>
            <person name="Probst A.J."/>
            <person name="Ladd B."/>
            <person name="Jarett J.K."/>
            <person name="Geller-Mcgrath D.E."/>
            <person name="Sieber C.M.K."/>
            <person name="Emerson J.B."/>
            <person name="Anantharaman K."/>
            <person name="Thomas B.C."/>
            <person name="Malmstrom R."/>
            <person name="Stieglmeier M."/>
            <person name="Klingl A."/>
            <person name="Woyke T."/>
            <person name="Ryan C.M."/>
            <person name="Banfield J.F."/>
        </authorList>
    </citation>
    <scope>NUCLEOTIDE SEQUENCE [LARGE SCALE GENOMIC DNA]</scope>
</reference>
<gene>
    <name evidence="3" type="ORF">COT04_01500</name>
</gene>
<feature type="transmembrane region" description="Helical" evidence="1">
    <location>
        <begin position="69"/>
        <end position="100"/>
    </location>
</feature>
<evidence type="ECO:0000259" key="2">
    <source>
        <dbReference type="Pfam" id="PF14402"/>
    </source>
</evidence>
<comment type="caution">
    <text evidence="3">The sequence shown here is derived from an EMBL/GenBank/DDBJ whole genome shotgun (WGS) entry which is preliminary data.</text>
</comment>
<dbReference type="AlphaFoldDB" id="A0A2M6YPX3"/>
<accession>A0A2M6YPX3</accession>
<dbReference type="Pfam" id="PF14402">
    <property type="entry name" value="7TM_transglut"/>
    <property type="match status" value="1"/>
</dbReference>
<feature type="transmembrane region" description="Helical" evidence="1">
    <location>
        <begin position="137"/>
        <end position="156"/>
    </location>
</feature>
<dbReference type="EMBL" id="PEXA01000046">
    <property type="protein sequence ID" value="PIU33172.1"/>
    <property type="molecule type" value="Genomic_DNA"/>
</dbReference>